<proteinExistence type="predicted"/>
<dbReference type="Proteomes" id="UP001059596">
    <property type="component" value="Unassembled WGS sequence"/>
</dbReference>
<sequence>MDTKLEARGQFPASFPDTFKNFFAMMNEDEDHVGLFANLLEDKVAPLPLRPCLFGCVAACSAHVHIQYDETIL</sequence>
<accession>A0A9P9YFS7</accession>
<protein>
    <submittedName>
        <fullName evidence="1">Uncharacterized protein</fullName>
    </submittedName>
</protein>
<keyword evidence="2" id="KW-1185">Reference proteome</keyword>
<evidence type="ECO:0000313" key="2">
    <source>
        <dbReference type="Proteomes" id="UP001059596"/>
    </source>
</evidence>
<reference evidence="1" key="1">
    <citation type="journal article" date="2023" name="Genome Biol. Evol.">
        <title>Long-read-based Genome Assembly of Drosophila gunungcola Reveals Fewer Chemosensory Genes in Flower-breeding Species.</title>
        <authorList>
            <person name="Negi A."/>
            <person name="Liao B.Y."/>
            <person name="Yeh S.D."/>
        </authorList>
    </citation>
    <scope>NUCLEOTIDE SEQUENCE</scope>
    <source>
        <strain evidence="1">Sukarami</strain>
    </source>
</reference>
<dbReference type="EMBL" id="JAMKOV010000022">
    <property type="protein sequence ID" value="KAI8036160.1"/>
    <property type="molecule type" value="Genomic_DNA"/>
</dbReference>
<comment type="caution">
    <text evidence="1">The sequence shown here is derived from an EMBL/GenBank/DDBJ whole genome shotgun (WGS) entry which is preliminary data.</text>
</comment>
<organism evidence="1 2">
    <name type="scientific">Drosophila gunungcola</name>
    <name type="common">fruit fly</name>
    <dbReference type="NCBI Taxonomy" id="103775"/>
    <lineage>
        <taxon>Eukaryota</taxon>
        <taxon>Metazoa</taxon>
        <taxon>Ecdysozoa</taxon>
        <taxon>Arthropoda</taxon>
        <taxon>Hexapoda</taxon>
        <taxon>Insecta</taxon>
        <taxon>Pterygota</taxon>
        <taxon>Neoptera</taxon>
        <taxon>Endopterygota</taxon>
        <taxon>Diptera</taxon>
        <taxon>Brachycera</taxon>
        <taxon>Muscomorpha</taxon>
        <taxon>Ephydroidea</taxon>
        <taxon>Drosophilidae</taxon>
        <taxon>Drosophila</taxon>
        <taxon>Sophophora</taxon>
    </lineage>
</organism>
<gene>
    <name evidence="1" type="ORF">M5D96_011020</name>
</gene>
<name>A0A9P9YFS7_9MUSC</name>
<evidence type="ECO:0000313" key="1">
    <source>
        <dbReference type="EMBL" id="KAI8036160.1"/>
    </source>
</evidence>
<dbReference type="AlphaFoldDB" id="A0A9P9YFS7"/>